<dbReference type="InterPro" id="IPR042448">
    <property type="entry name" value="CCNB1IP1"/>
</dbReference>
<keyword evidence="1" id="KW-0175">Coiled coil</keyword>
<evidence type="ECO:0000313" key="3">
    <source>
        <dbReference type="Proteomes" id="UP000494040"/>
    </source>
</evidence>
<dbReference type="PANTHER" id="PTHR14305:SF0">
    <property type="entry name" value="E3 UBIQUITIN-PROTEIN LIGASE CCNB1IP1"/>
    <property type="match status" value="1"/>
</dbReference>
<sequence length="206" mass="24224">MTEEFMCCNFDECLTPITKVGWITRCSHVFCKHHGERSLAKNSSQVKCPSCDEVLNRQNDVSKFNTNPSDLIVCCVRPEKALEYASRAAKLWCYQMKVKRKIQLHNVTDKYDKMAYDATIQLQLENKELREFVSNVEKELEKVNDELLLTKQKLKKYKAAYDNCRREKYRPMIRKKDAFEFLQRPSQSIGEMCSQTSVKSPFFKHL</sequence>
<dbReference type="EnsemblMetazoa" id="XM_014393646.2">
    <property type="protein sequence ID" value="XP_014249132.1"/>
    <property type="gene ID" value="LOC106666445"/>
</dbReference>
<keyword evidence="3" id="KW-1185">Reference proteome</keyword>
<evidence type="ECO:0000256" key="1">
    <source>
        <dbReference type="SAM" id="Coils"/>
    </source>
</evidence>
<dbReference type="Gene3D" id="3.30.40.10">
    <property type="entry name" value="Zinc/RING finger domain, C3HC4 (zinc finger)"/>
    <property type="match status" value="1"/>
</dbReference>
<organism evidence="2 3">
    <name type="scientific">Cimex lectularius</name>
    <name type="common">Bed bug</name>
    <name type="synonym">Acanthia lectularia</name>
    <dbReference type="NCBI Taxonomy" id="79782"/>
    <lineage>
        <taxon>Eukaryota</taxon>
        <taxon>Metazoa</taxon>
        <taxon>Ecdysozoa</taxon>
        <taxon>Arthropoda</taxon>
        <taxon>Hexapoda</taxon>
        <taxon>Insecta</taxon>
        <taxon>Pterygota</taxon>
        <taxon>Neoptera</taxon>
        <taxon>Paraneoptera</taxon>
        <taxon>Hemiptera</taxon>
        <taxon>Heteroptera</taxon>
        <taxon>Panheteroptera</taxon>
        <taxon>Cimicomorpha</taxon>
        <taxon>Cimicidae</taxon>
        <taxon>Cimex</taxon>
    </lineage>
</organism>
<dbReference type="AlphaFoldDB" id="A0A8I6RMN2"/>
<dbReference type="RefSeq" id="XP_014249132.1">
    <property type="nucleotide sequence ID" value="XM_014393646.2"/>
</dbReference>
<dbReference type="GeneID" id="106666445"/>
<dbReference type="PANTHER" id="PTHR14305">
    <property type="entry name" value="E3 UBIQUITIN-PROTEIN LIGASE CCNB1IP1"/>
    <property type="match status" value="1"/>
</dbReference>
<dbReference type="GO" id="GO:0007131">
    <property type="term" value="P:reciprocal meiotic recombination"/>
    <property type="evidence" value="ECO:0007669"/>
    <property type="project" value="InterPro"/>
</dbReference>
<protein>
    <recommendedName>
        <fullName evidence="4">RING-type domain-containing protein</fullName>
    </recommendedName>
</protein>
<dbReference type="KEGG" id="clec:106666445"/>
<dbReference type="OrthoDB" id="441210at2759"/>
<dbReference type="InterPro" id="IPR013083">
    <property type="entry name" value="Znf_RING/FYVE/PHD"/>
</dbReference>
<feature type="coiled-coil region" evidence="1">
    <location>
        <begin position="126"/>
        <end position="160"/>
    </location>
</feature>
<dbReference type="Proteomes" id="UP000494040">
    <property type="component" value="Unassembled WGS sequence"/>
</dbReference>
<reference evidence="2" key="1">
    <citation type="submission" date="2022-01" db="UniProtKB">
        <authorList>
            <consortium name="EnsemblMetazoa"/>
        </authorList>
    </citation>
    <scope>IDENTIFICATION</scope>
</reference>
<name>A0A8I6RMN2_CIMLE</name>
<dbReference type="GO" id="GO:0000795">
    <property type="term" value="C:synaptonemal complex"/>
    <property type="evidence" value="ECO:0007669"/>
    <property type="project" value="InterPro"/>
</dbReference>
<proteinExistence type="predicted"/>
<evidence type="ECO:0008006" key="4">
    <source>
        <dbReference type="Google" id="ProtNLM"/>
    </source>
</evidence>
<dbReference type="GO" id="GO:0061630">
    <property type="term" value="F:ubiquitin protein ligase activity"/>
    <property type="evidence" value="ECO:0007669"/>
    <property type="project" value="InterPro"/>
</dbReference>
<evidence type="ECO:0000313" key="2">
    <source>
        <dbReference type="EnsemblMetazoa" id="XP_014249132.1"/>
    </source>
</evidence>
<accession>A0A8I6RMN2</accession>